<dbReference type="EMBL" id="RAPY01000004">
    <property type="protein sequence ID" value="RKE47159.1"/>
    <property type="molecule type" value="Genomic_DNA"/>
</dbReference>
<evidence type="ECO:0000256" key="3">
    <source>
        <dbReference type="ARBA" id="ARBA00022452"/>
    </source>
</evidence>
<reference evidence="13 14" key="1">
    <citation type="submission" date="2018-09" db="EMBL/GenBank/DDBJ databases">
        <title>Genomic Encyclopedia of Type Strains, Phase III (KMG-III): the genomes of soil and plant-associated and newly described type strains.</title>
        <authorList>
            <person name="Whitman W."/>
        </authorList>
    </citation>
    <scope>NUCLEOTIDE SEQUENCE [LARGE SCALE GENOMIC DNA]</scope>
    <source>
        <strain evidence="13 14">CECT 7938</strain>
    </source>
</reference>
<evidence type="ECO:0000259" key="12">
    <source>
        <dbReference type="SMART" id="SM00965"/>
    </source>
</evidence>
<dbReference type="Gene3D" id="2.170.130.10">
    <property type="entry name" value="TonB-dependent receptor, plug domain"/>
    <property type="match status" value="1"/>
</dbReference>
<dbReference type="InterPro" id="IPR023997">
    <property type="entry name" value="TonB-dep_OMP_SusC/RagA_CS"/>
</dbReference>
<keyword evidence="4" id="KW-0406">Ion transport</keyword>
<evidence type="ECO:0000256" key="9">
    <source>
        <dbReference type="ARBA" id="ARBA00023237"/>
    </source>
</evidence>
<sequence>MNLNIHQRRTMHKNKCITLRSNLGVPEKYGLGSWFRFTFLILLFTFLYLAASAQKVSIHVTNMPLKEVLQSLRKQSGYAFMFKDQLIAKAKPVNIDVKEKEILEVLPVIFKDQPFGYKINGKVITVVPLDRPKTTTKNELRPLRGQVIDSLGQPLANVTVRIKNTSQVTSSDMSGGFSLPDVSENDIITLSLLGYRGQEIKEPVNGMVITMNAFEGMLSEAVVNINTGYQSIPKERATGSFVVIDSALLNRRVSTNIIDRLDGITSGLYFNGMDRMDIPEASPGDRLGISIRGESSLLSAKDPLVVLDNFPYAGEIKNINPNDIESITILKDAAAASIWGARAGNGVIVITTKKGKLGSKMSFTINSNLTITGKPDLYNVKNYLSSNDFIDVEKFLFTKGIFNQDLVNTTTFTPVSPVVEILDKEKRGLISSAEAEQLINYYREQDVRKDFNRYVYQPGVRQQHSIGLRGGTNNLAYSLSAGFDKNNEVVKRNGFNRTTINSYNTYTPIKNLEISFGINYTNSNTSLNNISNTLGNASYGVGGWYVEMLPYSRLIGEDGTPTPILKGYTSQYIEKLKVLGYKDWYYRPVEEIKNANNNTNINDILLRLGVKYKFGNGFDLDLQYSNERQRLNTENIQAKDSYYVRNLVNRFTRVDQATGRLVNIFPDGAVFNKNSADWLNNNFRAQMNYQNKIGKHFISGLAGFEIRELKSDTWNQTLYGYDEQFGTSVGNFNYQQYYPTLPTGSSTIPAPNNSMDGNLERYISYFANASYIYDDRYQATLSARKDGSNIFGVNTNKKITPLWSAGLGWTISKEQFYGLNPIISYLKLRATYGYNGNLRNTSAYLNGYYFNDAVTGYNSIRISSPPNPDLRWEKVRNINLGLDFSALDNRINGTIEYFKKEGSDLLQNTPLASQTGFINYISNAAKTRTNGLDLILNSSNIKGAFSWNSNLLLSTISDKLIAYDPKPTSFYLQANGAPTPLVGYPLYGIFSYKWLGLDPENGDPIGWLNGGPSKNYNAIMTNISPDSVNFHGSSRPKVFGGFRNDFGYKGFNLSINIVYKLDYYFRRTSTSLNYTDILGMYQHVDYNARWQNPGDEKITSVPSLVYPSNSRRNSFYRYSGALVERGDHIRLQDIRLGYSLPKTLINKIGFRKFEVYAYAQNLGIIWRKNKLGIDPDAPGSGGATIVDLRDPASYSFGITAEF</sequence>
<dbReference type="SUPFAM" id="SSF56935">
    <property type="entry name" value="Porins"/>
    <property type="match status" value="1"/>
</dbReference>
<dbReference type="Proteomes" id="UP000286246">
    <property type="component" value="Unassembled WGS sequence"/>
</dbReference>
<evidence type="ECO:0000313" key="14">
    <source>
        <dbReference type="Proteomes" id="UP000286246"/>
    </source>
</evidence>
<evidence type="ECO:0000256" key="11">
    <source>
        <dbReference type="RuleBase" id="RU003357"/>
    </source>
</evidence>
<feature type="domain" description="Secretin/TonB short N-terminal" evidence="12">
    <location>
        <begin position="78"/>
        <end position="129"/>
    </location>
</feature>
<dbReference type="InterPro" id="IPR023996">
    <property type="entry name" value="TonB-dep_OMP_SusC/RagA"/>
</dbReference>
<name>A0A420ARQ2_SPHD1</name>
<keyword evidence="2 10" id="KW-0813">Transport</keyword>
<dbReference type="NCBIfam" id="TIGR04056">
    <property type="entry name" value="OMP_RagA_SusC"/>
    <property type="match status" value="1"/>
</dbReference>
<dbReference type="PROSITE" id="PS52016">
    <property type="entry name" value="TONB_DEPENDENT_REC_3"/>
    <property type="match status" value="1"/>
</dbReference>
<dbReference type="InterPro" id="IPR011662">
    <property type="entry name" value="Secretin/TonB_short_N"/>
</dbReference>
<dbReference type="SMART" id="SM00965">
    <property type="entry name" value="STN"/>
    <property type="match status" value="1"/>
</dbReference>
<organism evidence="13 14">
    <name type="scientific">Sphingobacterium detergens</name>
    <dbReference type="NCBI Taxonomy" id="1145106"/>
    <lineage>
        <taxon>Bacteria</taxon>
        <taxon>Pseudomonadati</taxon>
        <taxon>Bacteroidota</taxon>
        <taxon>Sphingobacteriia</taxon>
        <taxon>Sphingobacteriales</taxon>
        <taxon>Sphingobacteriaceae</taxon>
        <taxon>Sphingobacterium</taxon>
    </lineage>
</organism>
<dbReference type="GO" id="GO:0006826">
    <property type="term" value="P:iron ion transport"/>
    <property type="evidence" value="ECO:0007669"/>
    <property type="project" value="UniProtKB-KW"/>
</dbReference>
<keyword evidence="14" id="KW-1185">Reference proteome</keyword>
<comment type="caution">
    <text evidence="13">The sequence shown here is derived from an EMBL/GenBank/DDBJ whole genome shotgun (WGS) entry which is preliminary data.</text>
</comment>
<dbReference type="GO" id="GO:0009279">
    <property type="term" value="C:cell outer membrane"/>
    <property type="evidence" value="ECO:0007669"/>
    <property type="project" value="UniProtKB-SubCell"/>
</dbReference>
<dbReference type="InterPro" id="IPR037066">
    <property type="entry name" value="Plug_dom_sf"/>
</dbReference>
<keyword evidence="4" id="KW-0410">Iron transport</keyword>
<protein>
    <submittedName>
        <fullName evidence="13">TonB-linked SusC/RagA family outer membrane protein</fullName>
    </submittedName>
</protein>
<dbReference type="InterPro" id="IPR008969">
    <property type="entry name" value="CarboxyPept-like_regulatory"/>
</dbReference>
<dbReference type="InterPro" id="IPR039426">
    <property type="entry name" value="TonB-dep_rcpt-like"/>
</dbReference>
<dbReference type="AlphaFoldDB" id="A0A420ARQ2"/>
<dbReference type="RefSeq" id="WP_244211808.1">
    <property type="nucleotide sequence ID" value="NZ_RAPY01000004.1"/>
</dbReference>
<keyword evidence="7 11" id="KW-0798">TonB box</keyword>
<keyword evidence="9 10" id="KW-0998">Cell outer membrane</keyword>
<dbReference type="InterPro" id="IPR000531">
    <property type="entry name" value="Beta-barrel_TonB"/>
</dbReference>
<dbReference type="NCBIfam" id="TIGR04057">
    <property type="entry name" value="SusC_RagA_signa"/>
    <property type="match status" value="1"/>
</dbReference>
<evidence type="ECO:0000256" key="5">
    <source>
        <dbReference type="ARBA" id="ARBA00022692"/>
    </source>
</evidence>
<keyword evidence="8 10" id="KW-0472">Membrane</keyword>
<keyword evidence="6" id="KW-0408">Iron</keyword>
<dbReference type="InterPro" id="IPR036942">
    <property type="entry name" value="Beta-barrel_TonB_sf"/>
</dbReference>
<comment type="similarity">
    <text evidence="10 11">Belongs to the TonB-dependent receptor family.</text>
</comment>
<evidence type="ECO:0000256" key="4">
    <source>
        <dbReference type="ARBA" id="ARBA00022496"/>
    </source>
</evidence>
<evidence type="ECO:0000256" key="8">
    <source>
        <dbReference type="ARBA" id="ARBA00023136"/>
    </source>
</evidence>
<evidence type="ECO:0000256" key="10">
    <source>
        <dbReference type="PROSITE-ProRule" id="PRU01360"/>
    </source>
</evidence>
<proteinExistence type="inferred from homology"/>
<evidence type="ECO:0000256" key="7">
    <source>
        <dbReference type="ARBA" id="ARBA00023077"/>
    </source>
</evidence>
<dbReference type="Pfam" id="PF07715">
    <property type="entry name" value="Plug"/>
    <property type="match status" value="1"/>
</dbReference>
<dbReference type="SUPFAM" id="SSF49464">
    <property type="entry name" value="Carboxypeptidase regulatory domain-like"/>
    <property type="match status" value="1"/>
</dbReference>
<dbReference type="Gene3D" id="2.40.170.20">
    <property type="entry name" value="TonB-dependent receptor, beta-barrel domain"/>
    <property type="match status" value="1"/>
</dbReference>
<accession>A0A420ARQ2</accession>
<comment type="subcellular location">
    <subcellularLocation>
        <location evidence="1 10">Cell outer membrane</location>
        <topology evidence="1 10">Multi-pass membrane protein</topology>
    </subcellularLocation>
</comment>
<keyword evidence="3 10" id="KW-1134">Transmembrane beta strand</keyword>
<dbReference type="InterPro" id="IPR012910">
    <property type="entry name" value="Plug_dom"/>
</dbReference>
<keyword evidence="5 10" id="KW-0812">Transmembrane</keyword>
<evidence type="ECO:0000313" key="13">
    <source>
        <dbReference type="EMBL" id="RKE47159.1"/>
    </source>
</evidence>
<dbReference type="Pfam" id="PF13715">
    <property type="entry name" value="CarbopepD_reg_2"/>
    <property type="match status" value="1"/>
</dbReference>
<dbReference type="Pfam" id="PF00593">
    <property type="entry name" value="TonB_dep_Rec_b-barrel"/>
    <property type="match status" value="1"/>
</dbReference>
<evidence type="ECO:0000256" key="2">
    <source>
        <dbReference type="ARBA" id="ARBA00022448"/>
    </source>
</evidence>
<evidence type="ECO:0000256" key="1">
    <source>
        <dbReference type="ARBA" id="ARBA00004571"/>
    </source>
</evidence>
<evidence type="ECO:0000256" key="6">
    <source>
        <dbReference type="ARBA" id="ARBA00023004"/>
    </source>
</evidence>
<gene>
    <name evidence="13" type="ORF">DFQ12_4321</name>
</gene>